<evidence type="ECO:0008006" key="3">
    <source>
        <dbReference type="Google" id="ProtNLM"/>
    </source>
</evidence>
<evidence type="ECO:0000313" key="2">
    <source>
        <dbReference type="Proteomes" id="UP001583177"/>
    </source>
</evidence>
<comment type="caution">
    <text evidence="1">The sequence shown here is derived from an EMBL/GenBank/DDBJ whole genome shotgun (WGS) entry which is preliminary data.</text>
</comment>
<name>A0ABR3WTA1_9PEZI</name>
<dbReference type="EMBL" id="JAWRVE010000053">
    <property type="protein sequence ID" value="KAL1866890.1"/>
    <property type="molecule type" value="Genomic_DNA"/>
</dbReference>
<evidence type="ECO:0000313" key="1">
    <source>
        <dbReference type="EMBL" id="KAL1866890.1"/>
    </source>
</evidence>
<organism evidence="1 2">
    <name type="scientific">Diaporthe australafricana</name>
    <dbReference type="NCBI Taxonomy" id="127596"/>
    <lineage>
        <taxon>Eukaryota</taxon>
        <taxon>Fungi</taxon>
        <taxon>Dikarya</taxon>
        <taxon>Ascomycota</taxon>
        <taxon>Pezizomycotina</taxon>
        <taxon>Sordariomycetes</taxon>
        <taxon>Sordariomycetidae</taxon>
        <taxon>Diaporthales</taxon>
        <taxon>Diaporthaceae</taxon>
        <taxon>Diaporthe</taxon>
    </lineage>
</organism>
<reference evidence="1 2" key="1">
    <citation type="journal article" date="2024" name="IMA Fungus">
        <title>IMA Genome - F19 : A genome assembly and annotation guide to empower mycologists, including annotated draft genome sequences of Ceratocystis pirilliformis, Diaporthe australafricana, Fusarium ophioides, Paecilomyces lecythidis, and Sporothrix stenoceras.</title>
        <authorList>
            <person name="Aylward J."/>
            <person name="Wilson A.M."/>
            <person name="Visagie C.M."/>
            <person name="Spraker J."/>
            <person name="Barnes I."/>
            <person name="Buitendag C."/>
            <person name="Ceriani C."/>
            <person name="Del Mar Angel L."/>
            <person name="du Plessis D."/>
            <person name="Fuchs T."/>
            <person name="Gasser K."/>
            <person name="Kramer D."/>
            <person name="Li W."/>
            <person name="Munsamy K."/>
            <person name="Piso A."/>
            <person name="Price J.L."/>
            <person name="Sonnekus B."/>
            <person name="Thomas C."/>
            <person name="van der Nest A."/>
            <person name="van Dijk A."/>
            <person name="van Heerden A."/>
            <person name="van Vuuren N."/>
            <person name="Yilmaz N."/>
            <person name="Duong T.A."/>
            <person name="van der Merwe N.A."/>
            <person name="Wingfield M.J."/>
            <person name="Wingfield B.D."/>
        </authorList>
    </citation>
    <scope>NUCLEOTIDE SEQUENCE [LARGE SCALE GENOMIC DNA]</scope>
    <source>
        <strain evidence="1 2">CMW 18300</strain>
    </source>
</reference>
<proteinExistence type="predicted"/>
<accession>A0ABR3WTA1</accession>
<protein>
    <recommendedName>
        <fullName evidence="3">Tetratricopeptide repeat protein</fullName>
    </recommendedName>
</protein>
<sequence>MSDKLRFLLTQLQSRLSTHEAAAAPQPLHAADPNDWRRLLLGIQTMQNHLGLPREEAETVRRGLDTTGGDARVPWLNMLAGLDLRNGDFAETERLVREVLPRMQDHAKLGVDSP</sequence>
<gene>
    <name evidence="1" type="ORF">Daus18300_006593</name>
</gene>
<keyword evidence="2" id="KW-1185">Reference proteome</keyword>
<dbReference type="Proteomes" id="UP001583177">
    <property type="component" value="Unassembled WGS sequence"/>
</dbReference>